<sequence>MGPDDCNEMYLQTLRKRLDVEAVLMLPDPYMLVPFRDGTFYLIVVNQPQTESMTRRILIQGKSIVEQQVSTWQLEQAAVRGLDEQLSAILKTAVVVWEKDGYMSMMKQRLYQMPKPLQKMYICREYSRLLRFFCQTKECLNRGMNLDAYHAVIQSLHAWARCIIYEAGEQPVCGLWSQVKLIDPSVYKLYEELSINAEALDKRIELLELAIEFWLSSSMKESVRYVMEIMETKTGPWRFSELMMHDEIKRADIELPLLLEKMVQRSLLREVSLSLDGDGNEEIGFILSE</sequence>
<dbReference type="InterPro" id="IPR041143">
    <property type="entry name" value="YgxA_HTH"/>
</dbReference>
<evidence type="ECO:0000259" key="1">
    <source>
        <dbReference type="Pfam" id="PF18576"/>
    </source>
</evidence>
<dbReference type="Pfam" id="PF22339">
    <property type="entry name" value="YgxA-like_sub_bind"/>
    <property type="match status" value="1"/>
</dbReference>
<protein>
    <submittedName>
        <fullName evidence="3">Uncharacterized protein</fullName>
    </submittedName>
</protein>
<organism evidence="3 4">
    <name type="scientific">Brevibacillus invocatus</name>
    <dbReference type="NCBI Taxonomy" id="173959"/>
    <lineage>
        <taxon>Bacteria</taxon>
        <taxon>Bacillati</taxon>
        <taxon>Bacillota</taxon>
        <taxon>Bacilli</taxon>
        <taxon>Bacillales</taxon>
        <taxon>Paenibacillaceae</taxon>
        <taxon>Brevibacillus</taxon>
    </lineage>
</organism>
<feature type="domain" description="YgxA-like helix-turn-helix" evidence="1">
    <location>
        <begin position="225"/>
        <end position="271"/>
    </location>
</feature>
<dbReference type="OrthoDB" id="2350973at2"/>
<dbReference type="Proteomes" id="UP000282028">
    <property type="component" value="Unassembled WGS sequence"/>
</dbReference>
<evidence type="ECO:0000313" key="3">
    <source>
        <dbReference type="EMBL" id="RNB67026.1"/>
    </source>
</evidence>
<evidence type="ECO:0000313" key="4">
    <source>
        <dbReference type="Proteomes" id="UP000282028"/>
    </source>
</evidence>
<keyword evidence="4" id="KW-1185">Reference proteome</keyword>
<dbReference type="Gene3D" id="1.20.120.330">
    <property type="entry name" value="Nucleotidyltransferases domain 2"/>
    <property type="match status" value="1"/>
</dbReference>
<dbReference type="InterPro" id="IPR054515">
    <property type="entry name" value="YgxA-like_substrate-bd"/>
</dbReference>
<evidence type="ECO:0000259" key="2">
    <source>
        <dbReference type="Pfam" id="PF22339"/>
    </source>
</evidence>
<dbReference type="InterPro" id="IPR043519">
    <property type="entry name" value="NT_sf"/>
</dbReference>
<dbReference type="Gene3D" id="3.30.460.10">
    <property type="entry name" value="Beta Polymerase, domain 2"/>
    <property type="match status" value="1"/>
</dbReference>
<dbReference type="EMBL" id="RHHR01000060">
    <property type="protein sequence ID" value="RNB67026.1"/>
    <property type="molecule type" value="Genomic_DNA"/>
</dbReference>
<proteinExistence type="predicted"/>
<dbReference type="RefSeq" id="WP_122911239.1">
    <property type="nucleotide sequence ID" value="NZ_CBCSBE010000031.1"/>
</dbReference>
<comment type="caution">
    <text evidence="3">The sequence shown here is derived from an EMBL/GenBank/DDBJ whole genome shotgun (WGS) entry which is preliminary data.</text>
</comment>
<dbReference type="Pfam" id="PF18576">
    <property type="entry name" value="HTH_52"/>
    <property type="match status" value="1"/>
</dbReference>
<accession>A0A3M8BUF9</accession>
<dbReference type="AlphaFoldDB" id="A0A3M8BUF9"/>
<name>A0A3M8BUF9_9BACL</name>
<feature type="domain" description="YgxA-like substrate binding" evidence="2">
    <location>
        <begin position="124"/>
        <end position="217"/>
    </location>
</feature>
<gene>
    <name evidence="3" type="ORF">EDM52_22990</name>
</gene>
<reference evidence="3 4" key="1">
    <citation type="submission" date="2018-10" db="EMBL/GenBank/DDBJ databases">
        <title>Phylogenomics of Brevibacillus.</title>
        <authorList>
            <person name="Dunlap C."/>
        </authorList>
    </citation>
    <scope>NUCLEOTIDE SEQUENCE [LARGE SCALE GENOMIC DNA]</scope>
    <source>
        <strain evidence="3 4">JCM 12215</strain>
    </source>
</reference>